<evidence type="ECO:0000313" key="2">
    <source>
        <dbReference type="Proteomes" id="UP001596145"/>
    </source>
</evidence>
<dbReference type="Proteomes" id="UP001596145">
    <property type="component" value="Unassembled WGS sequence"/>
</dbReference>
<organism evidence="1 2">
    <name type="scientific">Halorubrum glutamatedens</name>
    <dbReference type="NCBI Taxonomy" id="2707018"/>
    <lineage>
        <taxon>Archaea</taxon>
        <taxon>Methanobacteriati</taxon>
        <taxon>Methanobacteriota</taxon>
        <taxon>Stenosarchaea group</taxon>
        <taxon>Halobacteria</taxon>
        <taxon>Halobacteriales</taxon>
        <taxon>Haloferacaceae</taxon>
        <taxon>Halorubrum</taxon>
    </lineage>
</organism>
<comment type="caution">
    <text evidence="1">The sequence shown here is derived from an EMBL/GenBank/DDBJ whole genome shotgun (WGS) entry which is preliminary data.</text>
</comment>
<evidence type="ECO:0000313" key="1">
    <source>
        <dbReference type="EMBL" id="MFC5134818.1"/>
    </source>
</evidence>
<dbReference type="EMBL" id="JBHSKV010000012">
    <property type="protein sequence ID" value="MFC5134818.1"/>
    <property type="molecule type" value="Genomic_DNA"/>
</dbReference>
<reference evidence="1 2" key="1">
    <citation type="journal article" date="2019" name="Int. J. Syst. Evol. Microbiol.">
        <title>The Global Catalogue of Microorganisms (GCM) 10K type strain sequencing project: providing services to taxonomists for standard genome sequencing and annotation.</title>
        <authorList>
            <consortium name="The Broad Institute Genomics Platform"/>
            <consortium name="The Broad Institute Genome Sequencing Center for Infectious Disease"/>
            <person name="Wu L."/>
            <person name="Ma J."/>
        </authorList>
    </citation>
    <scope>NUCLEOTIDE SEQUENCE [LARGE SCALE GENOMIC DNA]</scope>
    <source>
        <strain evidence="1 2">CGMCC 1.16026</strain>
    </source>
</reference>
<sequence>MGSTRSAAQRPGSLDAGTAAAVDRSYATNLTRIIEETVLPWIDKRVGTL</sequence>
<dbReference type="RefSeq" id="WP_238987747.1">
    <property type="nucleotide sequence ID" value="NZ_JBHSKV010000012.1"/>
</dbReference>
<protein>
    <submittedName>
        <fullName evidence="1">Uncharacterized protein</fullName>
    </submittedName>
</protein>
<dbReference type="AlphaFoldDB" id="A0ABD5QRC2"/>
<name>A0ABD5QRC2_9EURY</name>
<keyword evidence="2" id="KW-1185">Reference proteome</keyword>
<gene>
    <name evidence="1" type="ORF">ACFPJA_08840</name>
</gene>
<proteinExistence type="predicted"/>
<accession>A0ABD5QRC2</accession>